<feature type="domain" description="Radical SAM core" evidence="10">
    <location>
        <begin position="49"/>
        <end position="267"/>
    </location>
</feature>
<gene>
    <name evidence="9" type="primary">lipA</name>
    <name evidence="11" type="ORF">A2Y62_15070</name>
</gene>
<keyword evidence="3 9" id="KW-0808">Transferase</keyword>
<dbReference type="SFLD" id="SFLDG01058">
    <property type="entry name" value="lipoyl_synthase_like"/>
    <property type="match status" value="1"/>
</dbReference>
<evidence type="ECO:0000256" key="5">
    <source>
        <dbReference type="ARBA" id="ARBA00022723"/>
    </source>
</evidence>
<dbReference type="SFLD" id="SFLDF00271">
    <property type="entry name" value="lipoyl_synthase"/>
    <property type="match status" value="1"/>
</dbReference>
<reference evidence="11 12" key="1">
    <citation type="journal article" date="2016" name="Nat. Commun.">
        <title>Thousands of microbial genomes shed light on interconnected biogeochemical processes in an aquifer system.</title>
        <authorList>
            <person name="Anantharaman K."/>
            <person name="Brown C.T."/>
            <person name="Hug L.A."/>
            <person name="Sharon I."/>
            <person name="Castelle C.J."/>
            <person name="Probst A.J."/>
            <person name="Thomas B.C."/>
            <person name="Singh A."/>
            <person name="Wilkins M.J."/>
            <person name="Karaoz U."/>
            <person name="Brodie E.L."/>
            <person name="Williams K.H."/>
            <person name="Hubbard S.S."/>
            <person name="Banfield J.F."/>
        </authorList>
    </citation>
    <scope>NUCLEOTIDE SEQUENCE [LARGE SCALE GENOMIC DNA]</scope>
</reference>
<evidence type="ECO:0000256" key="2">
    <source>
        <dbReference type="ARBA" id="ARBA00022490"/>
    </source>
</evidence>
<evidence type="ECO:0000256" key="9">
    <source>
        <dbReference type="HAMAP-Rule" id="MF_00206"/>
    </source>
</evidence>
<dbReference type="Pfam" id="PF04055">
    <property type="entry name" value="Radical_SAM"/>
    <property type="match status" value="1"/>
</dbReference>
<dbReference type="NCBIfam" id="TIGR00510">
    <property type="entry name" value="lipA"/>
    <property type="match status" value="1"/>
</dbReference>
<dbReference type="NCBIfam" id="NF009544">
    <property type="entry name" value="PRK12928.1"/>
    <property type="match status" value="1"/>
</dbReference>
<dbReference type="PANTHER" id="PTHR10949:SF0">
    <property type="entry name" value="LIPOYL SYNTHASE, MITOCHONDRIAL"/>
    <property type="match status" value="1"/>
</dbReference>
<dbReference type="Proteomes" id="UP000178943">
    <property type="component" value="Unassembled WGS sequence"/>
</dbReference>
<evidence type="ECO:0000256" key="4">
    <source>
        <dbReference type="ARBA" id="ARBA00022691"/>
    </source>
</evidence>
<dbReference type="PIRSF" id="PIRSF005963">
    <property type="entry name" value="Lipoyl_synth"/>
    <property type="match status" value="1"/>
</dbReference>
<dbReference type="Gene3D" id="3.20.20.70">
    <property type="entry name" value="Aldolase class I"/>
    <property type="match status" value="1"/>
</dbReference>
<dbReference type="InterPro" id="IPR013785">
    <property type="entry name" value="Aldolase_TIM"/>
</dbReference>
<proteinExistence type="inferred from homology"/>
<evidence type="ECO:0000256" key="8">
    <source>
        <dbReference type="ARBA" id="ARBA00047326"/>
    </source>
</evidence>
<comment type="similarity">
    <text evidence="9">Belongs to the radical SAM superfamily. Lipoyl synthase family.</text>
</comment>
<feature type="binding site" evidence="9">
    <location>
        <position position="48"/>
    </location>
    <ligand>
        <name>[4Fe-4S] cluster</name>
        <dbReference type="ChEBI" id="CHEBI:49883"/>
        <label>1</label>
    </ligand>
</feature>
<dbReference type="SUPFAM" id="SSF102114">
    <property type="entry name" value="Radical SAM enzymes"/>
    <property type="match status" value="1"/>
</dbReference>
<dbReference type="SMART" id="SM00729">
    <property type="entry name" value="Elp3"/>
    <property type="match status" value="1"/>
</dbReference>
<dbReference type="FunFam" id="3.20.20.70:FF:000040">
    <property type="entry name" value="Lipoyl synthase"/>
    <property type="match status" value="1"/>
</dbReference>
<keyword evidence="2 9" id="KW-0963">Cytoplasm</keyword>
<dbReference type="GO" id="GO:0009249">
    <property type="term" value="P:protein lipoylation"/>
    <property type="evidence" value="ECO:0007669"/>
    <property type="project" value="UniProtKB-UniRule"/>
</dbReference>
<feature type="binding site" evidence="9">
    <location>
        <position position="37"/>
    </location>
    <ligand>
        <name>[4Fe-4S] cluster</name>
        <dbReference type="ChEBI" id="CHEBI:49883"/>
        <label>1</label>
    </ligand>
</feature>
<evidence type="ECO:0000313" key="12">
    <source>
        <dbReference type="Proteomes" id="UP000178943"/>
    </source>
</evidence>
<feature type="binding site" evidence="9">
    <location>
        <position position="67"/>
    </location>
    <ligand>
        <name>[4Fe-4S] cluster</name>
        <dbReference type="ChEBI" id="CHEBI:49883"/>
        <label>2</label>
        <note>4Fe-4S-S-AdoMet</note>
    </ligand>
</feature>
<comment type="cofactor">
    <cofactor evidence="9">
        <name>[4Fe-4S] cluster</name>
        <dbReference type="ChEBI" id="CHEBI:49883"/>
    </cofactor>
    <text evidence="9">Binds 2 [4Fe-4S] clusters per subunit. One cluster is coordinated with 3 cysteines and an exchangeable S-adenosyl-L-methionine.</text>
</comment>
<evidence type="ECO:0000256" key="1">
    <source>
        <dbReference type="ARBA" id="ARBA00022485"/>
    </source>
</evidence>
<dbReference type="InterPro" id="IPR058240">
    <property type="entry name" value="rSAM_sf"/>
</dbReference>
<dbReference type="HAMAP" id="MF_00206">
    <property type="entry name" value="Lipoyl_synth"/>
    <property type="match status" value="1"/>
</dbReference>
<dbReference type="STRING" id="1817863.A2Y62_15070"/>
<evidence type="ECO:0000256" key="3">
    <source>
        <dbReference type="ARBA" id="ARBA00022679"/>
    </source>
</evidence>
<evidence type="ECO:0000256" key="6">
    <source>
        <dbReference type="ARBA" id="ARBA00023004"/>
    </source>
</evidence>
<dbReference type="Pfam" id="PF16881">
    <property type="entry name" value="LIAS_N"/>
    <property type="match status" value="1"/>
</dbReference>
<evidence type="ECO:0000259" key="10">
    <source>
        <dbReference type="PROSITE" id="PS51918"/>
    </source>
</evidence>
<comment type="caution">
    <text evidence="11">The sequence shown here is derived from an EMBL/GenBank/DDBJ whole genome shotgun (WGS) entry which is preliminary data.</text>
</comment>
<dbReference type="GO" id="GO:0005737">
    <property type="term" value="C:cytoplasm"/>
    <property type="evidence" value="ECO:0007669"/>
    <property type="project" value="UniProtKB-SubCell"/>
</dbReference>
<dbReference type="GO" id="GO:0016992">
    <property type="term" value="F:lipoate synthase activity"/>
    <property type="evidence" value="ECO:0007669"/>
    <property type="project" value="UniProtKB-UniRule"/>
</dbReference>
<feature type="binding site" evidence="9">
    <location>
        <position position="278"/>
    </location>
    <ligand>
        <name>[4Fe-4S] cluster</name>
        <dbReference type="ChEBI" id="CHEBI:49883"/>
        <label>1</label>
    </ligand>
</feature>
<keyword evidence="1 9" id="KW-0004">4Fe-4S</keyword>
<dbReference type="PANTHER" id="PTHR10949">
    <property type="entry name" value="LIPOYL SYNTHASE"/>
    <property type="match status" value="1"/>
</dbReference>
<comment type="pathway">
    <text evidence="9">Protein modification; protein lipoylation via endogenous pathway; protein N(6)-(lipoyl)lysine from octanoyl-[acyl-carrier-protein]: step 2/2.</text>
</comment>
<dbReference type="EMBL" id="MFGW01000250">
    <property type="protein sequence ID" value="OGF58403.1"/>
    <property type="molecule type" value="Genomic_DNA"/>
</dbReference>
<dbReference type="GO" id="GO:0046872">
    <property type="term" value="F:metal ion binding"/>
    <property type="evidence" value="ECO:0007669"/>
    <property type="project" value="UniProtKB-KW"/>
</dbReference>
<keyword evidence="4 9" id="KW-0949">S-adenosyl-L-methionine</keyword>
<name>A0A1F5V4P7_9BACT</name>
<feature type="binding site" evidence="9">
    <location>
        <position position="63"/>
    </location>
    <ligand>
        <name>[4Fe-4S] cluster</name>
        <dbReference type="ChEBI" id="CHEBI:49883"/>
        <label>2</label>
        <note>4Fe-4S-S-AdoMet</note>
    </ligand>
</feature>
<organism evidence="11 12">
    <name type="scientific">Candidatus Fischerbacteria bacterium RBG_13_37_8</name>
    <dbReference type="NCBI Taxonomy" id="1817863"/>
    <lineage>
        <taxon>Bacteria</taxon>
        <taxon>Candidatus Fischeribacteriota</taxon>
    </lineage>
</organism>
<protein>
    <recommendedName>
        <fullName evidence="9">Lipoyl synthase</fullName>
        <ecNumber evidence="9">2.8.1.8</ecNumber>
    </recommendedName>
    <alternativeName>
        <fullName evidence="9">Lip-syn</fullName>
        <shortName evidence="9">LS</shortName>
    </alternativeName>
    <alternativeName>
        <fullName evidence="9">Lipoate synthase</fullName>
    </alternativeName>
    <alternativeName>
        <fullName evidence="9">Lipoic acid synthase</fullName>
    </alternativeName>
    <alternativeName>
        <fullName evidence="9">Sulfur insertion protein LipA</fullName>
    </alternativeName>
</protein>
<dbReference type="PROSITE" id="PS51918">
    <property type="entry name" value="RADICAL_SAM"/>
    <property type="match status" value="1"/>
</dbReference>
<sequence>MNSTKKHPKWLKVKLATGKDYFALKREMKKLNLHTVCEEARCPNIGECWNKGIATVMILGDVCTRNCHFCAVRMGNPGGEIDRNEPTKVAEIVRFMKLRYVVITSVDRDDLEDSGAMQFYQTVLAIRNSAPEVKIEVLIPDFRGDTKALDLVISSNPDVISHNIETVRRLVPVVRDKRASYECSLNVLSYVKEKAPHILTKSGLMIGLGETMEDIIRSMADLRECGCQIITIGQYLQPTKDHVPIREYIHPEVFNSLKEIGISMGFLLVESNPLVRSSYMAHMPETGTGE</sequence>
<dbReference type="EC" id="2.8.1.8" evidence="9"/>
<dbReference type="GO" id="GO:0051539">
    <property type="term" value="F:4 iron, 4 sulfur cluster binding"/>
    <property type="evidence" value="ECO:0007669"/>
    <property type="project" value="UniProtKB-UniRule"/>
</dbReference>
<dbReference type="NCBIfam" id="NF004019">
    <property type="entry name" value="PRK05481.1"/>
    <property type="match status" value="1"/>
</dbReference>
<accession>A0A1F5V4P7</accession>
<dbReference type="InterPro" id="IPR007197">
    <property type="entry name" value="rSAM"/>
</dbReference>
<keyword evidence="5 9" id="KW-0479">Metal-binding</keyword>
<dbReference type="CDD" id="cd01335">
    <property type="entry name" value="Radical_SAM"/>
    <property type="match status" value="1"/>
</dbReference>
<evidence type="ECO:0000313" key="11">
    <source>
        <dbReference type="EMBL" id="OGF58403.1"/>
    </source>
</evidence>
<dbReference type="InterPro" id="IPR003698">
    <property type="entry name" value="Lipoyl_synth"/>
</dbReference>
<dbReference type="AlphaFoldDB" id="A0A1F5V4P7"/>
<comment type="function">
    <text evidence="9">Catalyzes the radical-mediated insertion of two sulfur atoms into the C-6 and C-8 positions of the octanoyl moiety bound to the lipoyl domains of lipoate-dependent enzymes, thereby converting the octanoylated domains into lipoylated derivatives.</text>
</comment>
<dbReference type="InterPro" id="IPR031691">
    <property type="entry name" value="LIAS_N"/>
</dbReference>
<comment type="subcellular location">
    <subcellularLocation>
        <location evidence="9">Cytoplasm</location>
    </subcellularLocation>
</comment>
<comment type="catalytic activity">
    <reaction evidence="8 9">
        <text>[[Fe-S] cluster scaffold protein carrying a second [4Fe-4S](2+) cluster] + N(6)-octanoyl-L-lysyl-[protein] + 2 oxidized [2Fe-2S]-[ferredoxin] + 2 S-adenosyl-L-methionine + 4 H(+) = [[Fe-S] cluster scaffold protein] + N(6)-[(R)-dihydrolipoyl]-L-lysyl-[protein] + 4 Fe(3+) + 2 hydrogen sulfide + 2 5'-deoxyadenosine + 2 L-methionine + 2 reduced [2Fe-2S]-[ferredoxin]</text>
        <dbReference type="Rhea" id="RHEA:16585"/>
        <dbReference type="Rhea" id="RHEA-COMP:9928"/>
        <dbReference type="Rhea" id="RHEA-COMP:10000"/>
        <dbReference type="Rhea" id="RHEA-COMP:10001"/>
        <dbReference type="Rhea" id="RHEA-COMP:10475"/>
        <dbReference type="Rhea" id="RHEA-COMP:14568"/>
        <dbReference type="Rhea" id="RHEA-COMP:14569"/>
        <dbReference type="ChEBI" id="CHEBI:15378"/>
        <dbReference type="ChEBI" id="CHEBI:17319"/>
        <dbReference type="ChEBI" id="CHEBI:29034"/>
        <dbReference type="ChEBI" id="CHEBI:29919"/>
        <dbReference type="ChEBI" id="CHEBI:33722"/>
        <dbReference type="ChEBI" id="CHEBI:33737"/>
        <dbReference type="ChEBI" id="CHEBI:33738"/>
        <dbReference type="ChEBI" id="CHEBI:57844"/>
        <dbReference type="ChEBI" id="CHEBI:59789"/>
        <dbReference type="ChEBI" id="CHEBI:78809"/>
        <dbReference type="ChEBI" id="CHEBI:83100"/>
        <dbReference type="EC" id="2.8.1.8"/>
    </reaction>
</comment>
<dbReference type="SFLD" id="SFLDS00029">
    <property type="entry name" value="Radical_SAM"/>
    <property type="match status" value="1"/>
</dbReference>
<feature type="binding site" evidence="9">
    <location>
        <position position="42"/>
    </location>
    <ligand>
        <name>[4Fe-4S] cluster</name>
        <dbReference type="ChEBI" id="CHEBI:49883"/>
        <label>1</label>
    </ligand>
</feature>
<keyword evidence="7 9" id="KW-0411">Iron-sulfur</keyword>
<evidence type="ECO:0000256" key="7">
    <source>
        <dbReference type="ARBA" id="ARBA00023014"/>
    </source>
</evidence>
<dbReference type="UniPathway" id="UPA00538">
    <property type="reaction ID" value="UER00593"/>
</dbReference>
<feature type="binding site" evidence="9">
    <location>
        <position position="70"/>
    </location>
    <ligand>
        <name>[4Fe-4S] cluster</name>
        <dbReference type="ChEBI" id="CHEBI:49883"/>
        <label>2</label>
        <note>4Fe-4S-S-AdoMet</note>
    </ligand>
</feature>
<dbReference type="InterPro" id="IPR006638">
    <property type="entry name" value="Elp3/MiaA/NifB-like_rSAM"/>
</dbReference>
<keyword evidence="6 9" id="KW-0408">Iron</keyword>